<organism evidence="1 2">
    <name type="scientific">Hibiscus syriacus</name>
    <name type="common">Rose of Sharon</name>
    <dbReference type="NCBI Taxonomy" id="106335"/>
    <lineage>
        <taxon>Eukaryota</taxon>
        <taxon>Viridiplantae</taxon>
        <taxon>Streptophyta</taxon>
        <taxon>Embryophyta</taxon>
        <taxon>Tracheophyta</taxon>
        <taxon>Spermatophyta</taxon>
        <taxon>Magnoliopsida</taxon>
        <taxon>eudicotyledons</taxon>
        <taxon>Gunneridae</taxon>
        <taxon>Pentapetalae</taxon>
        <taxon>rosids</taxon>
        <taxon>malvids</taxon>
        <taxon>Malvales</taxon>
        <taxon>Malvaceae</taxon>
        <taxon>Malvoideae</taxon>
        <taxon>Hibiscus</taxon>
    </lineage>
</organism>
<evidence type="ECO:0000313" key="1">
    <source>
        <dbReference type="EMBL" id="KAE8696758.1"/>
    </source>
</evidence>
<accession>A0A6A2ZY38</accession>
<dbReference type="AlphaFoldDB" id="A0A6A2ZY38"/>
<keyword evidence="2" id="KW-1185">Reference proteome</keyword>
<reference evidence="1" key="1">
    <citation type="submission" date="2019-09" db="EMBL/GenBank/DDBJ databases">
        <title>Draft genome information of white flower Hibiscus syriacus.</title>
        <authorList>
            <person name="Kim Y.-M."/>
        </authorList>
    </citation>
    <scope>NUCLEOTIDE SEQUENCE [LARGE SCALE GENOMIC DNA]</scope>
    <source>
        <strain evidence="1">YM2019G1</strain>
    </source>
</reference>
<comment type="caution">
    <text evidence="1">The sequence shown here is derived from an EMBL/GenBank/DDBJ whole genome shotgun (WGS) entry which is preliminary data.</text>
</comment>
<dbReference type="Proteomes" id="UP000436088">
    <property type="component" value="Unassembled WGS sequence"/>
</dbReference>
<gene>
    <name evidence="1" type="ORF">F3Y22_tig00110647pilonHSYRG00190</name>
</gene>
<proteinExistence type="predicted"/>
<sequence length="72" mass="8250">MRLSSDRSQRCLSVSHQTIVVTHHRASDVEGYLGLLEPSVEASWQSRPSAASDWVTWQWSVGNERRLWLLEA</sequence>
<evidence type="ECO:0000313" key="2">
    <source>
        <dbReference type="Proteomes" id="UP000436088"/>
    </source>
</evidence>
<dbReference type="EMBL" id="VEPZ02001060">
    <property type="protein sequence ID" value="KAE8696758.1"/>
    <property type="molecule type" value="Genomic_DNA"/>
</dbReference>
<protein>
    <submittedName>
        <fullName evidence="1">Uncharacterized protein</fullName>
    </submittedName>
</protein>
<name>A0A6A2ZY38_HIBSY</name>